<sequence>MDLGGACWGLDFLRRPWNKTCLAIITSANTSIGPQGWKERPETAQLSTGQGASTDWYDRQLAGRDGNNGKNGKNGSLNYGQRPTTVLAFVTSLFVHFSRVPAVAKTDPSAFLWTPPAMAVPLQAFAKQRYVIPIGIVIVFFIFLHNSSWSSGIQYPSSSPHSPAKPPPVTGSDPGDGRFRWATVPLKHAIARDDMKTLPEADSSTVPRIQHAFGDEPSDRKQVRLQRLGAVKANFTHAWEGYKSRAWLQDEVKPVSGKGNNPFGGWAATLVDTLDTLWMMGLESEFKEAVREVEKIDFSKSALDEINVFETTIRYLGGFLAAYEISGQKYPALLRKAAEVGDMLYIAFDTPNHMPITRWKYKPAREGTAKQVAPEQILVAEIGSLGLEFTHLSQLTGDNKYYDAVQRVMDVFEDQQDKTNLPGMWPVVVNAATMDFTSDGGFTIGGMADSAYEYLPKMFLLLGGGDYQYRDMYVKALAAMKRHIFYEPTTQHPYNILIPGSVQSEGHDGVLDLETQPEAQHLGCFAGGMVGLGARAFGLEKDMSIAKSLVEGCLWGYESNPSGIMPEIMHTTICNKKERGDGDDRDRICKFSEDAWYEAIKKRHPDDNMPPAERASNERLVPGVTEFKDHRYILRPEAIESVFLLYRMTGETNLQDRAWDMFTNIVKHTQTNIAHAALGDIINPNPGSTKDDRMESFWLAETLKYFYLIYAEPDLVSLDEYVFNTEAHPLKWRTWKL</sequence>
<gene>
    <name evidence="11" type="ORF">MKZ38_006203</name>
</gene>
<dbReference type="InterPro" id="IPR012341">
    <property type="entry name" value="6hp_glycosidase-like_sf"/>
</dbReference>
<dbReference type="SUPFAM" id="SSF48225">
    <property type="entry name" value="Seven-hairpin glycosidases"/>
    <property type="match status" value="1"/>
</dbReference>
<evidence type="ECO:0000256" key="3">
    <source>
        <dbReference type="ARBA" id="ARBA00007658"/>
    </source>
</evidence>
<evidence type="ECO:0000256" key="4">
    <source>
        <dbReference type="ARBA" id="ARBA00022801"/>
    </source>
</evidence>
<keyword evidence="7" id="KW-0106">Calcium</keyword>
<evidence type="ECO:0000256" key="7">
    <source>
        <dbReference type="PIRSR" id="PIRSR601382-2"/>
    </source>
</evidence>
<proteinExistence type="inferred from homology"/>
<comment type="similarity">
    <text evidence="3 9">Belongs to the glycosyl hydrolase 47 family.</text>
</comment>
<keyword evidence="7" id="KW-0479">Metal-binding</keyword>
<accession>A0AAD5RP63</accession>
<dbReference type="GO" id="GO:0016020">
    <property type="term" value="C:membrane"/>
    <property type="evidence" value="ECO:0007669"/>
    <property type="project" value="InterPro"/>
</dbReference>
<organism evidence="11 12">
    <name type="scientific">Zalerion maritima</name>
    <dbReference type="NCBI Taxonomy" id="339359"/>
    <lineage>
        <taxon>Eukaryota</taxon>
        <taxon>Fungi</taxon>
        <taxon>Dikarya</taxon>
        <taxon>Ascomycota</taxon>
        <taxon>Pezizomycotina</taxon>
        <taxon>Sordariomycetes</taxon>
        <taxon>Lulworthiomycetidae</taxon>
        <taxon>Lulworthiales</taxon>
        <taxon>Lulworthiaceae</taxon>
        <taxon>Zalerion</taxon>
    </lineage>
</organism>
<dbReference type="GO" id="GO:0004571">
    <property type="term" value="F:mannosyl-oligosaccharide 1,2-alpha-mannosidase activity"/>
    <property type="evidence" value="ECO:0007669"/>
    <property type="project" value="InterPro"/>
</dbReference>
<evidence type="ECO:0000256" key="8">
    <source>
        <dbReference type="PIRSR" id="PIRSR601382-3"/>
    </source>
</evidence>
<feature type="disulfide bond" evidence="8">
    <location>
        <begin position="524"/>
        <end position="553"/>
    </location>
</feature>
<dbReference type="InterPro" id="IPR036026">
    <property type="entry name" value="Seven-hairpin_glycosidases"/>
</dbReference>
<dbReference type="AlphaFoldDB" id="A0AAD5RP63"/>
<dbReference type="FunFam" id="1.50.10.10:FF:000037">
    <property type="entry name" value="alpha-1,2-Mannosidase"/>
    <property type="match status" value="1"/>
</dbReference>
<evidence type="ECO:0000256" key="1">
    <source>
        <dbReference type="ARBA" id="ARBA00001913"/>
    </source>
</evidence>
<feature type="active site" description="Proton donor" evidence="6">
    <location>
        <position position="567"/>
    </location>
</feature>
<dbReference type="InterPro" id="IPR001382">
    <property type="entry name" value="Glyco_hydro_47"/>
</dbReference>
<feature type="region of interest" description="Disordered" evidence="10">
    <location>
        <begin position="59"/>
        <end position="78"/>
    </location>
</feature>
<evidence type="ECO:0000313" key="11">
    <source>
        <dbReference type="EMBL" id="KAJ2895731.1"/>
    </source>
</evidence>
<dbReference type="GO" id="GO:0036503">
    <property type="term" value="P:ERAD pathway"/>
    <property type="evidence" value="ECO:0007669"/>
    <property type="project" value="UniProtKB-ARBA"/>
</dbReference>
<dbReference type="PANTHER" id="PTHR11742">
    <property type="entry name" value="MANNOSYL-OLIGOSACCHARIDE ALPHA-1,2-MANNOSIDASE-RELATED"/>
    <property type="match status" value="1"/>
</dbReference>
<dbReference type="Pfam" id="PF01532">
    <property type="entry name" value="Glyco_hydro_47"/>
    <property type="match status" value="1"/>
</dbReference>
<dbReference type="EC" id="3.2.1.-" evidence="9"/>
<name>A0AAD5RP63_9PEZI</name>
<dbReference type="PANTHER" id="PTHR11742:SF49">
    <property type="entry name" value="ALPHA-1,2-MANNOSIDASE"/>
    <property type="match status" value="1"/>
</dbReference>
<protein>
    <recommendedName>
        <fullName evidence="9">alpha-1,2-Mannosidase</fullName>
        <ecNumber evidence="9">3.2.1.-</ecNumber>
    </recommendedName>
</protein>
<keyword evidence="9" id="KW-0326">Glycosidase</keyword>
<dbReference type="PRINTS" id="PR00747">
    <property type="entry name" value="GLYHDRLASE47"/>
</dbReference>
<feature type="binding site" evidence="7">
    <location>
        <position position="725"/>
    </location>
    <ligand>
        <name>Ca(2+)</name>
        <dbReference type="ChEBI" id="CHEBI:29108"/>
    </ligand>
</feature>
<comment type="caution">
    <text evidence="11">The sequence shown here is derived from an EMBL/GenBank/DDBJ whole genome shotgun (WGS) entry which is preliminary data.</text>
</comment>
<comment type="pathway">
    <text evidence="2">Protein modification; protein glycosylation.</text>
</comment>
<dbReference type="EMBL" id="JAKWBI020000379">
    <property type="protein sequence ID" value="KAJ2895731.1"/>
    <property type="molecule type" value="Genomic_DNA"/>
</dbReference>
<evidence type="ECO:0000256" key="6">
    <source>
        <dbReference type="PIRSR" id="PIRSR601382-1"/>
    </source>
</evidence>
<evidence type="ECO:0000313" key="12">
    <source>
        <dbReference type="Proteomes" id="UP001201980"/>
    </source>
</evidence>
<feature type="active site" evidence="6">
    <location>
        <position position="637"/>
    </location>
</feature>
<keyword evidence="12" id="KW-1185">Reference proteome</keyword>
<reference evidence="11" key="1">
    <citation type="submission" date="2022-07" db="EMBL/GenBank/DDBJ databases">
        <title>Draft genome sequence of Zalerion maritima ATCC 34329, a (micro)plastics degrading marine fungus.</title>
        <authorList>
            <person name="Paco A."/>
            <person name="Goncalves M.F.M."/>
            <person name="Rocha-Santos T.A.P."/>
            <person name="Alves A."/>
        </authorList>
    </citation>
    <scope>NUCLEOTIDE SEQUENCE</scope>
    <source>
        <strain evidence="11">ATCC 34329</strain>
    </source>
</reference>
<dbReference type="Proteomes" id="UP001201980">
    <property type="component" value="Unassembled WGS sequence"/>
</dbReference>
<keyword evidence="5 8" id="KW-1015">Disulfide bond</keyword>
<feature type="active site" evidence="6">
    <location>
        <position position="449"/>
    </location>
</feature>
<feature type="active site" description="Proton donor" evidence="6">
    <location>
        <position position="310"/>
    </location>
</feature>
<dbReference type="GO" id="GO:0005509">
    <property type="term" value="F:calcium ion binding"/>
    <property type="evidence" value="ECO:0007669"/>
    <property type="project" value="InterPro"/>
</dbReference>
<keyword evidence="4 9" id="KW-0378">Hydrolase</keyword>
<evidence type="ECO:0000256" key="2">
    <source>
        <dbReference type="ARBA" id="ARBA00004922"/>
    </source>
</evidence>
<dbReference type="GO" id="GO:0005975">
    <property type="term" value="P:carbohydrate metabolic process"/>
    <property type="evidence" value="ECO:0007669"/>
    <property type="project" value="InterPro"/>
</dbReference>
<feature type="region of interest" description="Disordered" evidence="10">
    <location>
        <begin position="154"/>
        <end position="176"/>
    </location>
</feature>
<comment type="cofactor">
    <cofactor evidence="1 7">
        <name>Ca(2+)</name>
        <dbReference type="ChEBI" id="CHEBI:29108"/>
    </cofactor>
</comment>
<evidence type="ECO:0000256" key="10">
    <source>
        <dbReference type="SAM" id="MobiDB-lite"/>
    </source>
</evidence>
<evidence type="ECO:0000256" key="5">
    <source>
        <dbReference type="ARBA" id="ARBA00023157"/>
    </source>
</evidence>
<evidence type="ECO:0000256" key="9">
    <source>
        <dbReference type="RuleBase" id="RU361193"/>
    </source>
</evidence>
<dbReference type="GO" id="GO:0005783">
    <property type="term" value="C:endoplasmic reticulum"/>
    <property type="evidence" value="ECO:0007669"/>
    <property type="project" value="TreeGrafter"/>
</dbReference>
<dbReference type="InterPro" id="IPR050749">
    <property type="entry name" value="Glycosyl_Hydrolase_47"/>
</dbReference>
<dbReference type="Gene3D" id="1.50.10.10">
    <property type="match status" value="1"/>
</dbReference>